<dbReference type="InterPro" id="IPR019351">
    <property type="entry name" value="DUF2039"/>
</dbReference>
<protein>
    <submittedName>
        <fullName evidence="1">Uncharacterized protein</fullName>
    </submittedName>
</protein>
<reference evidence="1" key="1">
    <citation type="submission" date="2015-12" db="EMBL/GenBank/DDBJ databases">
        <title>De novo transcriptome assembly of four potential Pierce s Disease insect vectors from Arizona vineyards.</title>
        <authorList>
            <person name="Tassone E.E."/>
        </authorList>
    </citation>
    <scope>NUCLEOTIDE SEQUENCE</scope>
</reference>
<dbReference type="PANTHER" id="PTHR22876:SF5">
    <property type="entry name" value="CHROMOSOME 9 OPEN READING FRAME 85"/>
    <property type="match status" value="1"/>
</dbReference>
<organism evidence="1">
    <name type="scientific">Clastoptera arizonana</name>
    <name type="common">Arizona spittle bug</name>
    <dbReference type="NCBI Taxonomy" id="38151"/>
    <lineage>
        <taxon>Eukaryota</taxon>
        <taxon>Metazoa</taxon>
        <taxon>Ecdysozoa</taxon>
        <taxon>Arthropoda</taxon>
        <taxon>Hexapoda</taxon>
        <taxon>Insecta</taxon>
        <taxon>Pterygota</taxon>
        <taxon>Neoptera</taxon>
        <taxon>Paraneoptera</taxon>
        <taxon>Hemiptera</taxon>
        <taxon>Auchenorrhyncha</taxon>
        <taxon>Cercopoidea</taxon>
        <taxon>Clastopteridae</taxon>
        <taxon>Clastoptera</taxon>
    </lineage>
</organism>
<gene>
    <name evidence="1" type="ORF">g.37816</name>
</gene>
<name>A0A1B6EGL7_9HEMI</name>
<accession>A0A1B6EGL7</accession>
<evidence type="ECO:0000313" key="1">
    <source>
        <dbReference type="EMBL" id="JAS37083.1"/>
    </source>
</evidence>
<dbReference type="PANTHER" id="PTHR22876">
    <property type="entry name" value="ZGC:101016"/>
    <property type="match status" value="1"/>
</dbReference>
<proteinExistence type="predicted"/>
<sequence>MSSQKGNSNRTRPQKYKNKFAFKNDLHDKTKAIKLVNSIQVANVCDRCKSIIEWKIKYKKYKLLKSLKTCTKCNNKTIKDSYHTICYNCSTNLKVCCKCGTSDFTTPALSKDECKAEDGLSEDESILEI</sequence>
<dbReference type="EMBL" id="GEDC01000215">
    <property type="protein sequence ID" value="JAS37083.1"/>
    <property type="molecule type" value="Transcribed_RNA"/>
</dbReference>
<dbReference type="Pfam" id="PF10217">
    <property type="entry name" value="DUF2039"/>
    <property type="match status" value="1"/>
</dbReference>
<dbReference type="AlphaFoldDB" id="A0A1B6EGL7"/>